<feature type="transmembrane region" description="Helical" evidence="1">
    <location>
        <begin position="288"/>
        <end position="310"/>
    </location>
</feature>
<proteinExistence type="predicted"/>
<sequence length="402" mass="43727">MQHIGPAGSRTVWRALAAGIVILAVTAVTGYVHREVTDSALFACWCAGYATLLVRAYSFVRNSRPPHPEAVPGRVVAIVPAGEAAAEDLRACVWSLLSQHGAVVSEVHVTDDGPDRRPVQPFAHPRVYWHRRPDGGSRPGGLHVLDQLDPGDWDFVLTLDGDCILDEHALGHLLAAFARSRVTVAKPMIVARNAGQNLLTRIADVHLGSSRAMRMSRPLPGAALCRAGAAFPDRHHHRTGSAVFEGETTVVPAATAWTRAPADPATAFDLWFRWSTTWWRTFGRLFPAARMLAGSLTVGYASVALVSGPVQSGTAALYATLYLLVRYAITGLYLVDRPRTSGPDRFWTWLLLTPAEAFLSLLFVVPVRYFALFRLCRSRSTTSTAGPGTVYHSAHLLEGNRT</sequence>
<dbReference type="InterPro" id="IPR001173">
    <property type="entry name" value="Glyco_trans_2-like"/>
</dbReference>
<dbReference type="InterPro" id="IPR029044">
    <property type="entry name" value="Nucleotide-diphossugar_trans"/>
</dbReference>
<dbReference type="EMBL" id="LT629758">
    <property type="protein sequence ID" value="SDT62562.1"/>
    <property type="molecule type" value="Genomic_DNA"/>
</dbReference>
<dbReference type="AlphaFoldDB" id="A0A1H2BWW5"/>
<feature type="transmembrane region" description="Helical" evidence="1">
    <location>
        <begin position="12"/>
        <end position="33"/>
    </location>
</feature>
<keyword evidence="1" id="KW-0472">Membrane</keyword>
<protein>
    <submittedName>
        <fullName evidence="3">Glycosyl transferase family 2</fullName>
    </submittedName>
</protein>
<feature type="transmembrane region" description="Helical" evidence="1">
    <location>
        <begin position="347"/>
        <end position="371"/>
    </location>
</feature>
<dbReference type="Proteomes" id="UP000198688">
    <property type="component" value="Chromosome I"/>
</dbReference>
<dbReference type="SUPFAM" id="SSF53448">
    <property type="entry name" value="Nucleotide-diphospho-sugar transferases"/>
    <property type="match status" value="1"/>
</dbReference>
<reference evidence="3 4" key="1">
    <citation type="submission" date="2016-10" db="EMBL/GenBank/DDBJ databases">
        <authorList>
            <person name="de Groot N.N."/>
        </authorList>
    </citation>
    <scope>NUCLEOTIDE SEQUENCE [LARGE SCALE GENOMIC DNA]</scope>
    <source>
        <strain evidence="3 4">DSM 43941</strain>
    </source>
</reference>
<evidence type="ECO:0000313" key="3">
    <source>
        <dbReference type="EMBL" id="SDT62562.1"/>
    </source>
</evidence>
<accession>A0A1H2BWW5</accession>
<feature type="domain" description="Glycosyltransferase 2-like" evidence="2">
    <location>
        <begin position="78"/>
        <end position="202"/>
    </location>
</feature>
<gene>
    <name evidence="3" type="ORF">SAMN04489716_4966</name>
</gene>
<keyword evidence="1" id="KW-1133">Transmembrane helix</keyword>
<keyword evidence="1" id="KW-0812">Transmembrane</keyword>
<dbReference type="GO" id="GO:0016740">
    <property type="term" value="F:transferase activity"/>
    <property type="evidence" value="ECO:0007669"/>
    <property type="project" value="UniProtKB-KW"/>
</dbReference>
<dbReference type="STRING" id="113562.SAMN04489716_4966"/>
<name>A0A1H2BWW5_9ACTN</name>
<evidence type="ECO:0000313" key="4">
    <source>
        <dbReference type="Proteomes" id="UP000198688"/>
    </source>
</evidence>
<keyword evidence="3" id="KW-0808">Transferase</keyword>
<dbReference type="Pfam" id="PF00535">
    <property type="entry name" value="Glycos_transf_2"/>
    <property type="match status" value="1"/>
</dbReference>
<keyword evidence="4" id="KW-1185">Reference proteome</keyword>
<evidence type="ECO:0000259" key="2">
    <source>
        <dbReference type="Pfam" id="PF00535"/>
    </source>
</evidence>
<feature type="transmembrane region" description="Helical" evidence="1">
    <location>
        <begin position="39"/>
        <end position="57"/>
    </location>
</feature>
<evidence type="ECO:0000256" key="1">
    <source>
        <dbReference type="SAM" id="Phobius"/>
    </source>
</evidence>
<dbReference type="Gene3D" id="3.90.550.10">
    <property type="entry name" value="Spore Coat Polysaccharide Biosynthesis Protein SpsA, Chain A"/>
    <property type="match status" value="1"/>
</dbReference>
<organism evidence="3 4">
    <name type="scientific">Actinoplanes derwentensis</name>
    <dbReference type="NCBI Taxonomy" id="113562"/>
    <lineage>
        <taxon>Bacteria</taxon>
        <taxon>Bacillati</taxon>
        <taxon>Actinomycetota</taxon>
        <taxon>Actinomycetes</taxon>
        <taxon>Micromonosporales</taxon>
        <taxon>Micromonosporaceae</taxon>
        <taxon>Actinoplanes</taxon>
    </lineage>
</organism>
<feature type="transmembrane region" description="Helical" evidence="1">
    <location>
        <begin position="316"/>
        <end position="335"/>
    </location>
</feature>